<sequence>MDIRYTSIAMALLMAAAGFAQTAEQERKMAQKLEAYFTKYKPKKQELAQAPKMLSYKVDNNKKTLVINADGTFAAQEFSEETTADIYKRVRKAIPKPYRKYAITIITNGMAIEDLVPHRIIRKPGKINLWGDIDYDGKPWVSNASSPIEPTHGLQNRHISLWASHGRYFDSDKGKWKWQRPKLFGTTEDLFTPTIVIPYLIPMLENAGAIVFTPRERDMQKHEVIVDNDDRQQGTRYIEVNSKHEWHNTGDKGFASHNGTYTDGENPFVAGTARMAQATGSKKRYSIISYQPNFPAEGRYAVYVSYQTLENSVDDARYTVWHKGEKTEFRVNQQMGGGTWVYLGTFDFDAGSDEFNRVVLTNQSSRRGVVTADAVRFGGGMGNIERGGQTSGLPRSMEGARYYAQWAGMPYTVYSSRNGTNDYADDINVRSFMTNYLGGGSCYMPTTDGKKVPFELSLAIHSDAGYAKDGVGLIGSLAICTTRFNGGRLNAGISRLASRDLAEALLTNTTRDLQYKYGSWSKRDLLDKNYSETRVPGVPSAILETMSHQNFPDMRYGQDPNFKFTLARSIYKTILRYISEQHGRPYAVTPLTPQNFSIEVSGKGEATLRWQPVDDPQEATSHPTGYIVYTSYGHSDFDNGTYIRGKNSHTVKLDPGVLYSFRVAAVTRGGKSFPTEVLCAMYNPGAEKSILIVNGFQRLASPAVRDNAEEQGFDFDADPGVTLGSTGGWVGRQVCFDRDKMGIEDESGLGWSNDDFSGMVMAGNDMDYVRCHAEAMMANKRYNIASCSDEAVESGSVNLSHYQMVDLILGLERNDGHSLKYYKTFSTMMQSQLKDYTARGGAVLVSGAYMGSDMQKPAEQQFLADILKFQYTGNSRTRGGSVYGLSTTMQIYDTLNEQHYCVASPEVLRPIWPAFAAMRYPDGRDAGVAYRGADYRSFAMGFPLECIKDAEKRQSIMQGILNFLLE</sequence>
<organism evidence="3 4">
    <name type="scientific">Marseilla massiliensis</name>
    <dbReference type="NCBI Taxonomy" id="1841864"/>
    <lineage>
        <taxon>Bacteria</taxon>
        <taxon>Pseudomonadati</taxon>
        <taxon>Bacteroidota</taxon>
        <taxon>Bacteroidia</taxon>
        <taxon>Bacteroidales</taxon>
        <taxon>Prevotellaceae</taxon>
        <taxon>Marseilla</taxon>
    </lineage>
</organism>
<dbReference type="Gene3D" id="3.40.630.40">
    <property type="entry name" value="Zn-dependent exopeptidases"/>
    <property type="match status" value="1"/>
</dbReference>
<dbReference type="Pfam" id="PF00041">
    <property type="entry name" value="fn3"/>
    <property type="match status" value="1"/>
</dbReference>
<dbReference type="Gene3D" id="2.60.40.10">
    <property type="entry name" value="Immunoglobulins"/>
    <property type="match status" value="1"/>
</dbReference>
<reference evidence="3 4" key="1">
    <citation type="journal article" date="2021" name="Sci. Rep.">
        <title>The distribution of antibiotic resistance genes in chicken gut microbiota commensals.</title>
        <authorList>
            <person name="Juricova H."/>
            <person name="Matiasovicova J."/>
            <person name="Kubasova T."/>
            <person name="Cejkova D."/>
            <person name="Rychlik I."/>
        </authorList>
    </citation>
    <scope>NUCLEOTIDE SEQUENCE [LARGE SCALE GENOMIC DNA]</scope>
    <source>
        <strain evidence="3 4">An819</strain>
    </source>
</reference>
<evidence type="ECO:0000259" key="2">
    <source>
        <dbReference type="PROSITE" id="PS50853"/>
    </source>
</evidence>
<evidence type="ECO:0000313" key="3">
    <source>
        <dbReference type="EMBL" id="MBM6660693.1"/>
    </source>
</evidence>
<dbReference type="InterPro" id="IPR033803">
    <property type="entry name" value="CBD-like_Golvesin-Xly"/>
</dbReference>
<dbReference type="InterPro" id="IPR013783">
    <property type="entry name" value="Ig-like_fold"/>
</dbReference>
<feature type="chain" id="PRO_5037025238" evidence="1">
    <location>
        <begin position="23"/>
        <end position="966"/>
    </location>
</feature>
<dbReference type="SMART" id="SM00060">
    <property type="entry name" value="FN3"/>
    <property type="match status" value="1"/>
</dbReference>
<dbReference type="RefSeq" id="WP_205107698.1">
    <property type="nucleotide sequence ID" value="NZ_JACJJL010000003.1"/>
</dbReference>
<evidence type="ECO:0000256" key="1">
    <source>
        <dbReference type="SAM" id="SignalP"/>
    </source>
</evidence>
<keyword evidence="1" id="KW-0732">Signal</keyword>
<evidence type="ECO:0000313" key="4">
    <source>
        <dbReference type="Proteomes" id="UP000764045"/>
    </source>
</evidence>
<dbReference type="Proteomes" id="UP000764045">
    <property type="component" value="Unassembled WGS sequence"/>
</dbReference>
<feature type="signal peptide" evidence="1">
    <location>
        <begin position="1"/>
        <end position="22"/>
    </location>
</feature>
<dbReference type="PROSITE" id="PS50853">
    <property type="entry name" value="FN3"/>
    <property type="match status" value="1"/>
</dbReference>
<dbReference type="CDD" id="cd00063">
    <property type="entry name" value="FN3"/>
    <property type="match status" value="1"/>
</dbReference>
<gene>
    <name evidence="3" type="ORF">H6B30_02820</name>
</gene>
<dbReference type="EMBL" id="JACJJL010000003">
    <property type="protein sequence ID" value="MBM6660693.1"/>
    <property type="molecule type" value="Genomic_DNA"/>
</dbReference>
<proteinExistence type="predicted"/>
<name>A0A938WMB5_9BACT</name>
<dbReference type="InterPro" id="IPR003961">
    <property type="entry name" value="FN3_dom"/>
</dbReference>
<dbReference type="SUPFAM" id="SSF49265">
    <property type="entry name" value="Fibronectin type III"/>
    <property type="match status" value="1"/>
</dbReference>
<keyword evidence="4" id="KW-1185">Reference proteome</keyword>
<comment type="caution">
    <text evidence="3">The sequence shown here is derived from an EMBL/GenBank/DDBJ whole genome shotgun (WGS) entry which is preliminary data.</text>
</comment>
<accession>A0A938WMB5</accession>
<dbReference type="InterPro" id="IPR036116">
    <property type="entry name" value="FN3_sf"/>
</dbReference>
<dbReference type="AlphaFoldDB" id="A0A938WMB5"/>
<protein>
    <submittedName>
        <fullName evidence="3">Fibronectin type III domain-containing protein</fullName>
    </submittedName>
</protein>
<feature type="domain" description="Fibronectin type-III" evidence="2">
    <location>
        <begin position="592"/>
        <end position="685"/>
    </location>
</feature>
<dbReference type="Pfam" id="PF25275">
    <property type="entry name" value="Golvesin_C"/>
    <property type="match status" value="1"/>
</dbReference>